<dbReference type="SUPFAM" id="SSF55073">
    <property type="entry name" value="Nucleotide cyclase"/>
    <property type="match status" value="1"/>
</dbReference>
<dbReference type="PROSITE" id="PS50113">
    <property type="entry name" value="PAC"/>
    <property type="match status" value="1"/>
</dbReference>
<proteinExistence type="predicted"/>
<comment type="caution">
    <text evidence="4">The sequence shown here is derived from an EMBL/GenBank/DDBJ whole genome shotgun (WGS) entry which is preliminary data.</text>
</comment>
<reference evidence="4 5" key="1">
    <citation type="submission" date="2018-08" db="EMBL/GenBank/DDBJ databases">
        <title>Lysinibacillus sp. YLB-03 draft genome sequence.</title>
        <authorList>
            <person name="Yu L."/>
        </authorList>
    </citation>
    <scope>NUCLEOTIDE SEQUENCE [LARGE SCALE GENOMIC DNA]</scope>
    <source>
        <strain evidence="4 5">YLB-03</strain>
    </source>
</reference>
<dbReference type="PROSITE" id="PS50887">
    <property type="entry name" value="GGDEF"/>
    <property type="match status" value="1"/>
</dbReference>
<dbReference type="SMART" id="SM00267">
    <property type="entry name" value="GGDEF"/>
    <property type="match status" value="1"/>
</dbReference>
<feature type="domain" description="PAS" evidence="1">
    <location>
        <begin position="156"/>
        <end position="228"/>
    </location>
</feature>
<dbReference type="InterPro" id="IPR043128">
    <property type="entry name" value="Rev_trsase/Diguanyl_cyclase"/>
</dbReference>
<dbReference type="InterPro" id="IPR013655">
    <property type="entry name" value="PAS_fold_3"/>
</dbReference>
<feature type="domain" description="GGDEF" evidence="3">
    <location>
        <begin position="315"/>
        <end position="448"/>
    </location>
</feature>
<dbReference type="InterPro" id="IPR000014">
    <property type="entry name" value="PAS"/>
</dbReference>
<dbReference type="InterPro" id="IPR000160">
    <property type="entry name" value="GGDEF_dom"/>
</dbReference>
<dbReference type="NCBIfam" id="TIGR00254">
    <property type="entry name" value="GGDEF"/>
    <property type="match status" value="1"/>
</dbReference>
<dbReference type="SMART" id="SM00086">
    <property type="entry name" value="PAC"/>
    <property type="match status" value="2"/>
</dbReference>
<evidence type="ECO:0000313" key="5">
    <source>
        <dbReference type="Proteomes" id="UP000265692"/>
    </source>
</evidence>
<dbReference type="Pfam" id="PF00989">
    <property type="entry name" value="PAS"/>
    <property type="match status" value="1"/>
</dbReference>
<dbReference type="CDD" id="cd01949">
    <property type="entry name" value="GGDEF"/>
    <property type="match status" value="1"/>
</dbReference>
<dbReference type="FunFam" id="3.30.70.270:FF:000001">
    <property type="entry name" value="Diguanylate cyclase domain protein"/>
    <property type="match status" value="1"/>
</dbReference>
<keyword evidence="5" id="KW-1185">Reference proteome</keyword>
<sequence>MIVIESVFNPCCISVRSDSMVPSPNDESTNMPNFNYEALFEFAKDPIIIINPLGDISHGNSRVEEFSGFAINELKNRSIFDFIVKEDLEKAKIWINNIEKGISIENSFRFVQKNGEVINFIVNYIPIDQAHLEKGIFLVFKDMRSYDSLINKYRQSELNFKIIAENVQDVIILMNEQKEYLYVSPSSKTMFAFDNEMIGEKQHNPFFNIHEDDVKLLQQSFEDATKTGKPYHLVIKAWHGEKGWVWTEMVGTPVFDAEKYFRHMVLVARDITRQKEQQEKLEYYAYHDTLTGLPNRRYFEKRVSEAIDRLNETGQFFALILFDIDDFKKINDTWGHNVGDQVIQEVANRTKEAVGELGMPARLGGDEFIVMIDDYGTEESVTQFIHSLQEAMRKEIKTEKSTISISTSIGATICTEKHKDVFYFYKRADHALYHVKEKGKNQYHINCS</sequence>
<accession>A0A396S3S3</accession>
<dbReference type="Gene3D" id="3.30.450.20">
    <property type="entry name" value="PAS domain"/>
    <property type="match status" value="2"/>
</dbReference>
<gene>
    <name evidence="4" type="ORF">D1B33_16175</name>
</gene>
<dbReference type="SMART" id="SM00091">
    <property type="entry name" value="PAS"/>
    <property type="match status" value="2"/>
</dbReference>
<dbReference type="NCBIfam" id="TIGR00229">
    <property type="entry name" value="sensory_box"/>
    <property type="match status" value="2"/>
</dbReference>
<feature type="domain" description="PAC" evidence="2">
    <location>
        <begin position="229"/>
        <end position="283"/>
    </location>
</feature>
<evidence type="ECO:0000259" key="1">
    <source>
        <dbReference type="PROSITE" id="PS50112"/>
    </source>
</evidence>
<dbReference type="InterPro" id="IPR052155">
    <property type="entry name" value="Biofilm_reg_signaling"/>
</dbReference>
<protein>
    <submittedName>
        <fullName evidence="4">Diguanylate cyclase</fullName>
    </submittedName>
</protein>
<dbReference type="Pfam" id="PF00990">
    <property type="entry name" value="GGDEF"/>
    <property type="match status" value="1"/>
</dbReference>
<name>A0A396S3S3_9BACL</name>
<dbReference type="Pfam" id="PF08447">
    <property type="entry name" value="PAS_3"/>
    <property type="match status" value="1"/>
</dbReference>
<evidence type="ECO:0000313" key="4">
    <source>
        <dbReference type="EMBL" id="RHW33275.1"/>
    </source>
</evidence>
<organism evidence="4 5">
    <name type="scientific">Ureibacillus yapensis</name>
    <dbReference type="NCBI Taxonomy" id="2304605"/>
    <lineage>
        <taxon>Bacteria</taxon>
        <taxon>Bacillati</taxon>
        <taxon>Bacillota</taxon>
        <taxon>Bacilli</taxon>
        <taxon>Bacillales</taxon>
        <taxon>Caryophanaceae</taxon>
        <taxon>Ureibacillus</taxon>
    </lineage>
</organism>
<dbReference type="InterPro" id="IPR001610">
    <property type="entry name" value="PAC"/>
</dbReference>
<evidence type="ECO:0000259" key="2">
    <source>
        <dbReference type="PROSITE" id="PS50113"/>
    </source>
</evidence>
<dbReference type="EMBL" id="QWEI01000011">
    <property type="protein sequence ID" value="RHW33275.1"/>
    <property type="molecule type" value="Genomic_DNA"/>
</dbReference>
<dbReference type="Gene3D" id="3.30.70.270">
    <property type="match status" value="1"/>
</dbReference>
<dbReference type="InterPro" id="IPR013767">
    <property type="entry name" value="PAS_fold"/>
</dbReference>
<dbReference type="CDD" id="cd00130">
    <property type="entry name" value="PAS"/>
    <property type="match status" value="2"/>
</dbReference>
<dbReference type="SUPFAM" id="SSF55785">
    <property type="entry name" value="PYP-like sensor domain (PAS domain)"/>
    <property type="match status" value="2"/>
</dbReference>
<dbReference type="PANTHER" id="PTHR44757:SF2">
    <property type="entry name" value="BIOFILM ARCHITECTURE MAINTENANCE PROTEIN MBAA"/>
    <property type="match status" value="1"/>
</dbReference>
<dbReference type="PANTHER" id="PTHR44757">
    <property type="entry name" value="DIGUANYLATE CYCLASE DGCP"/>
    <property type="match status" value="1"/>
</dbReference>
<dbReference type="PROSITE" id="PS50112">
    <property type="entry name" value="PAS"/>
    <property type="match status" value="2"/>
</dbReference>
<dbReference type="Proteomes" id="UP000265692">
    <property type="component" value="Unassembled WGS sequence"/>
</dbReference>
<dbReference type="InterPro" id="IPR029787">
    <property type="entry name" value="Nucleotide_cyclase"/>
</dbReference>
<evidence type="ECO:0000259" key="3">
    <source>
        <dbReference type="PROSITE" id="PS50887"/>
    </source>
</evidence>
<dbReference type="InterPro" id="IPR000700">
    <property type="entry name" value="PAS-assoc_C"/>
</dbReference>
<dbReference type="AlphaFoldDB" id="A0A396S3S3"/>
<dbReference type="GO" id="GO:0006355">
    <property type="term" value="P:regulation of DNA-templated transcription"/>
    <property type="evidence" value="ECO:0007669"/>
    <property type="project" value="InterPro"/>
</dbReference>
<feature type="domain" description="PAS" evidence="1">
    <location>
        <begin position="36"/>
        <end position="89"/>
    </location>
</feature>
<dbReference type="InterPro" id="IPR035965">
    <property type="entry name" value="PAS-like_dom_sf"/>
</dbReference>